<evidence type="ECO:0000256" key="5">
    <source>
        <dbReference type="PROSITE-ProRule" id="PRU00169"/>
    </source>
</evidence>
<feature type="region of interest" description="Disordered" evidence="7">
    <location>
        <begin position="761"/>
        <end position="785"/>
    </location>
</feature>
<dbReference type="InterPro" id="IPR003594">
    <property type="entry name" value="HATPase_dom"/>
</dbReference>
<evidence type="ECO:0000256" key="1">
    <source>
        <dbReference type="ARBA" id="ARBA00000085"/>
    </source>
</evidence>
<reference evidence="13 14" key="1">
    <citation type="submission" date="2011-07" db="EMBL/GenBank/DDBJ databases">
        <title>The complete genome of chromosome of Emticicia oligotrophica DSM 17448.</title>
        <authorList>
            <consortium name="US DOE Joint Genome Institute (JGI-PGF)"/>
            <person name="Lucas S."/>
            <person name="Han J."/>
            <person name="Lapidus A."/>
            <person name="Bruce D."/>
            <person name="Goodwin L."/>
            <person name="Pitluck S."/>
            <person name="Peters L."/>
            <person name="Kyrpides N."/>
            <person name="Mavromatis K."/>
            <person name="Ivanova N."/>
            <person name="Ovchinnikova G."/>
            <person name="Teshima H."/>
            <person name="Detter J.C."/>
            <person name="Tapia R."/>
            <person name="Han C."/>
            <person name="Land M."/>
            <person name="Hauser L."/>
            <person name="Markowitz V."/>
            <person name="Cheng J.-F."/>
            <person name="Hugenholtz P."/>
            <person name="Woyke T."/>
            <person name="Wu D."/>
            <person name="Tindall B."/>
            <person name="Pomrenke H."/>
            <person name="Brambilla E."/>
            <person name="Klenk H.-P."/>
            <person name="Eisen J.A."/>
        </authorList>
    </citation>
    <scope>NUCLEOTIDE SEQUENCE [LARGE SCALE GENOMIC DNA]</scope>
    <source>
        <strain evidence="13 14">DSM 17448</strain>
    </source>
</reference>
<feature type="coiled-coil region" evidence="6">
    <location>
        <begin position="362"/>
        <end position="389"/>
    </location>
</feature>
<dbReference type="NCBIfam" id="TIGR00229">
    <property type="entry name" value="sensory_box"/>
    <property type="match status" value="1"/>
</dbReference>
<feature type="domain" description="Response regulatory" evidence="9">
    <location>
        <begin position="640"/>
        <end position="755"/>
    </location>
</feature>
<dbReference type="InterPro" id="IPR000014">
    <property type="entry name" value="PAS"/>
</dbReference>
<dbReference type="SMART" id="SM00387">
    <property type="entry name" value="HATPase_c"/>
    <property type="match status" value="1"/>
</dbReference>
<comment type="catalytic activity">
    <reaction evidence="1">
        <text>ATP + protein L-histidine = ADP + protein N-phospho-L-histidine.</text>
        <dbReference type="EC" id="2.7.13.3"/>
    </reaction>
</comment>
<feature type="domain" description="Histidine kinase" evidence="8">
    <location>
        <begin position="396"/>
        <end position="617"/>
    </location>
</feature>
<dbReference type="SUPFAM" id="SSF55874">
    <property type="entry name" value="ATPase domain of HSP90 chaperone/DNA topoisomerase II/histidine kinase"/>
    <property type="match status" value="1"/>
</dbReference>
<dbReference type="SMART" id="SM00086">
    <property type="entry name" value="PAC"/>
    <property type="match status" value="1"/>
</dbReference>
<evidence type="ECO:0000259" key="8">
    <source>
        <dbReference type="PROSITE" id="PS50109"/>
    </source>
</evidence>
<feature type="compositionally biased region" description="Low complexity" evidence="7">
    <location>
        <begin position="768"/>
        <end position="784"/>
    </location>
</feature>
<dbReference type="InterPro" id="IPR000700">
    <property type="entry name" value="PAS-assoc_C"/>
</dbReference>
<dbReference type="Pfam" id="PF01627">
    <property type="entry name" value="Hpt"/>
    <property type="match status" value="1"/>
</dbReference>
<dbReference type="EC" id="2.7.13.3" evidence="2"/>
<evidence type="ECO:0000256" key="4">
    <source>
        <dbReference type="PROSITE-ProRule" id="PRU00110"/>
    </source>
</evidence>
<evidence type="ECO:0000259" key="11">
    <source>
        <dbReference type="PROSITE" id="PS50113"/>
    </source>
</evidence>
<dbReference type="InterPro" id="IPR001789">
    <property type="entry name" value="Sig_transdc_resp-reg_receiver"/>
</dbReference>
<proteinExistence type="predicted"/>
<dbReference type="PRINTS" id="PR00344">
    <property type="entry name" value="BCTRLSENSOR"/>
</dbReference>
<evidence type="ECO:0000259" key="10">
    <source>
        <dbReference type="PROSITE" id="PS50112"/>
    </source>
</evidence>
<evidence type="ECO:0000256" key="6">
    <source>
        <dbReference type="SAM" id="Coils"/>
    </source>
</evidence>
<dbReference type="GO" id="GO:0016301">
    <property type="term" value="F:kinase activity"/>
    <property type="evidence" value="ECO:0007669"/>
    <property type="project" value="UniProtKB-KW"/>
</dbReference>
<name>A0ABM5MY55_EMTOG</name>
<dbReference type="CDD" id="cd00088">
    <property type="entry name" value="HPT"/>
    <property type="match status" value="1"/>
</dbReference>
<accession>A0ABM5MY55</accession>
<keyword evidence="13" id="KW-0418">Kinase</keyword>
<dbReference type="Gene3D" id="3.30.450.40">
    <property type="match status" value="1"/>
</dbReference>
<dbReference type="EMBL" id="CP002961">
    <property type="protein sequence ID" value="AFK02058.1"/>
    <property type="molecule type" value="Genomic_DNA"/>
</dbReference>
<keyword evidence="3 5" id="KW-0597">Phosphoprotein</keyword>
<keyword evidence="13" id="KW-0808">Transferase</keyword>
<evidence type="ECO:0000256" key="3">
    <source>
        <dbReference type="ARBA" id="ARBA00022553"/>
    </source>
</evidence>
<dbReference type="InterPro" id="IPR036890">
    <property type="entry name" value="HATPase_C_sf"/>
</dbReference>
<dbReference type="InterPro" id="IPR001610">
    <property type="entry name" value="PAC"/>
</dbReference>
<evidence type="ECO:0000256" key="2">
    <source>
        <dbReference type="ARBA" id="ARBA00012438"/>
    </source>
</evidence>
<dbReference type="InterPro" id="IPR029016">
    <property type="entry name" value="GAF-like_dom_sf"/>
</dbReference>
<feature type="domain" description="PAS" evidence="10">
    <location>
        <begin position="244"/>
        <end position="288"/>
    </location>
</feature>
<dbReference type="Pfam" id="PF13426">
    <property type="entry name" value="PAS_9"/>
    <property type="match status" value="1"/>
</dbReference>
<dbReference type="RefSeq" id="WP_015027758.1">
    <property type="nucleotide sequence ID" value="NC_018748.1"/>
</dbReference>
<feature type="modified residue" description="Phosphohistidine" evidence="4">
    <location>
        <position position="841"/>
    </location>
</feature>
<dbReference type="PANTHER" id="PTHR45339">
    <property type="entry name" value="HYBRID SIGNAL TRANSDUCTION HISTIDINE KINASE J"/>
    <property type="match status" value="1"/>
</dbReference>
<dbReference type="PROSITE" id="PS50109">
    <property type="entry name" value="HIS_KIN"/>
    <property type="match status" value="1"/>
</dbReference>
<dbReference type="InterPro" id="IPR011006">
    <property type="entry name" value="CheY-like_superfamily"/>
</dbReference>
<evidence type="ECO:0000313" key="13">
    <source>
        <dbReference type="EMBL" id="AFK02058.1"/>
    </source>
</evidence>
<gene>
    <name evidence="13" type="ordered locus">Emtol_0907</name>
</gene>
<dbReference type="CDD" id="cd00082">
    <property type="entry name" value="HisKA"/>
    <property type="match status" value="1"/>
</dbReference>
<dbReference type="CDD" id="cd16922">
    <property type="entry name" value="HATPase_EvgS-ArcB-TorS-like"/>
    <property type="match status" value="1"/>
</dbReference>
<feature type="modified residue" description="4-aspartylphosphate" evidence="5">
    <location>
        <position position="689"/>
    </location>
</feature>
<dbReference type="CDD" id="cd17546">
    <property type="entry name" value="REC_hyHK_CKI1_RcsC-like"/>
    <property type="match status" value="1"/>
</dbReference>
<keyword evidence="14" id="KW-1185">Reference proteome</keyword>
<feature type="domain" description="PAC" evidence="11">
    <location>
        <begin position="326"/>
        <end position="378"/>
    </location>
</feature>
<dbReference type="InterPro" id="IPR008207">
    <property type="entry name" value="Sig_transdc_His_kin_Hpt_dom"/>
</dbReference>
<dbReference type="InterPro" id="IPR003661">
    <property type="entry name" value="HisK_dim/P_dom"/>
</dbReference>
<dbReference type="SMART" id="SM00091">
    <property type="entry name" value="PAS"/>
    <property type="match status" value="1"/>
</dbReference>
<dbReference type="SUPFAM" id="SSF47384">
    <property type="entry name" value="Homodimeric domain of signal transducing histidine kinase"/>
    <property type="match status" value="1"/>
</dbReference>
<dbReference type="PROSITE" id="PS50113">
    <property type="entry name" value="PAC"/>
    <property type="match status" value="1"/>
</dbReference>
<dbReference type="CDD" id="cd00130">
    <property type="entry name" value="PAS"/>
    <property type="match status" value="1"/>
</dbReference>
<dbReference type="SUPFAM" id="SSF47226">
    <property type="entry name" value="Histidine-containing phosphotransfer domain, HPT domain"/>
    <property type="match status" value="1"/>
</dbReference>
<dbReference type="InterPro" id="IPR005467">
    <property type="entry name" value="His_kinase_dom"/>
</dbReference>
<dbReference type="SMART" id="SM00448">
    <property type="entry name" value="REC"/>
    <property type="match status" value="1"/>
</dbReference>
<dbReference type="SUPFAM" id="SSF55781">
    <property type="entry name" value="GAF domain-like"/>
    <property type="match status" value="1"/>
</dbReference>
<dbReference type="InterPro" id="IPR036097">
    <property type="entry name" value="HisK_dim/P_sf"/>
</dbReference>
<dbReference type="SMART" id="SM00388">
    <property type="entry name" value="HisKA"/>
    <property type="match status" value="1"/>
</dbReference>
<evidence type="ECO:0000256" key="7">
    <source>
        <dbReference type="SAM" id="MobiDB-lite"/>
    </source>
</evidence>
<dbReference type="Gene3D" id="3.30.565.10">
    <property type="entry name" value="Histidine kinase-like ATPase, C-terminal domain"/>
    <property type="match status" value="1"/>
</dbReference>
<dbReference type="SUPFAM" id="SSF55785">
    <property type="entry name" value="PYP-like sensor domain (PAS domain)"/>
    <property type="match status" value="1"/>
</dbReference>
<dbReference type="PANTHER" id="PTHR45339:SF3">
    <property type="entry name" value="HISTIDINE KINASE"/>
    <property type="match status" value="1"/>
</dbReference>
<dbReference type="Proteomes" id="UP000002875">
    <property type="component" value="Chromosome"/>
</dbReference>
<organism evidence="13 14">
    <name type="scientific">Emticicia oligotrophica (strain DSM 17448 / CIP 109782 / MTCC 6937 / GPTSA100-15)</name>
    <dbReference type="NCBI Taxonomy" id="929562"/>
    <lineage>
        <taxon>Bacteria</taxon>
        <taxon>Pseudomonadati</taxon>
        <taxon>Bacteroidota</taxon>
        <taxon>Cytophagia</taxon>
        <taxon>Cytophagales</taxon>
        <taxon>Leadbetterellaceae</taxon>
        <taxon>Emticicia</taxon>
    </lineage>
</organism>
<dbReference type="PROSITE" id="PS50894">
    <property type="entry name" value="HPT"/>
    <property type="match status" value="1"/>
</dbReference>
<dbReference type="Gene3D" id="1.10.287.130">
    <property type="match status" value="1"/>
</dbReference>
<evidence type="ECO:0000259" key="9">
    <source>
        <dbReference type="PROSITE" id="PS50110"/>
    </source>
</evidence>
<dbReference type="Pfam" id="PF00072">
    <property type="entry name" value="Response_reg"/>
    <property type="match status" value="1"/>
</dbReference>
<dbReference type="Gene3D" id="1.20.120.160">
    <property type="entry name" value="HPT domain"/>
    <property type="match status" value="1"/>
</dbReference>
<dbReference type="PROSITE" id="PS50110">
    <property type="entry name" value="RESPONSE_REGULATORY"/>
    <property type="match status" value="1"/>
</dbReference>
<dbReference type="Gene3D" id="3.30.450.20">
    <property type="entry name" value="PAS domain"/>
    <property type="match status" value="1"/>
</dbReference>
<feature type="domain" description="HPt" evidence="12">
    <location>
        <begin position="802"/>
        <end position="898"/>
    </location>
</feature>
<protein>
    <recommendedName>
        <fullName evidence="2">histidine kinase</fullName>
        <ecNumber evidence="2">2.7.13.3</ecNumber>
    </recommendedName>
</protein>
<evidence type="ECO:0000259" key="12">
    <source>
        <dbReference type="PROSITE" id="PS50894"/>
    </source>
</evidence>
<evidence type="ECO:0000313" key="14">
    <source>
        <dbReference type="Proteomes" id="UP000002875"/>
    </source>
</evidence>
<dbReference type="InterPro" id="IPR036641">
    <property type="entry name" value="HPT_dom_sf"/>
</dbReference>
<dbReference type="Gene3D" id="3.40.50.2300">
    <property type="match status" value="1"/>
</dbReference>
<dbReference type="InterPro" id="IPR004358">
    <property type="entry name" value="Sig_transdc_His_kin-like_C"/>
</dbReference>
<dbReference type="SUPFAM" id="SSF52172">
    <property type="entry name" value="CheY-like"/>
    <property type="match status" value="1"/>
</dbReference>
<sequence>MPITNNLSTFDWVDNFALDNAVELVAQYFQTPIAGVSFIDNNIQWLKSKIGLTENSYPISNSFCQYTITHDGVFEISDISNNQDFKDTAAALANPDFKFYAGIQLKSIHGLISTLFIADFMPKSLNDQEKKSLITFASNIYAILALNNQNSKPPISSRTIDYSIKQQLNSVIDNLSNTISNDYQSLQANNETIKKSYWVEVSASSSLDDSRIENIKINTDFIDVTEKKRKDAEILTLISTQNAIFNGVSFAVIFTDTNGIIRRINKAGLDLIGYTNDETVGKTPEFFHDPEEVRERSLALSLEFGKMVSPGFDTFVMKARLENKVDVNEWTYITKEGKRIPINLSVTCIKNNEGEIIGYLGVAEDYTEKKQAKEELIKAKNDAEMAVHAKDSFLANMSHEIRTPLNAIIGFTELLSQSKLDASQHEYINHIQVAGDNLLLIINDILDLSKIESGQLVIETYPFNITDTLNHVYSLLKIKAAQNNIDFSLSLADDLPEYILGDKGRINQILVNLAGNAIKFTKDGKVTISVKKVNENNDSITLQFSVKDTGIGIPQEKLNSIFDRFTQAEASTTRRFGGSGLGLNIVKQLVSLQKGKLFVESKLGEGSEFYFIVTFQKVDSSTVDNIKDTTLKAQSISSLSILLCEDNQLNQILAKNVLHNFGFSVDIANNGQEAIEALAQNKYQLILMDLQMPIMDGYQATIYIRNVLNSNIPIIAMTAHSLVGEQQKCFDIGMNGYLAKPFKQHELLEKIQSVVENSEFKEKMATQTPEESTNNTPEESINNTPEEHVLDLSYLESIGGGNTEFIKEMISLFMQGVPTDVEQLEQKILEKEVDGVKAVAHHMKSSLGMFGMSKEVKFLEKTEQNAKNGIISTDINAEFPIFKASVQRTLNSMQAYIK</sequence>
<dbReference type="Pfam" id="PF02518">
    <property type="entry name" value="HATPase_c"/>
    <property type="match status" value="1"/>
</dbReference>
<dbReference type="Pfam" id="PF00512">
    <property type="entry name" value="HisKA"/>
    <property type="match status" value="1"/>
</dbReference>
<dbReference type="PROSITE" id="PS50112">
    <property type="entry name" value="PAS"/>
    <property type="match status" value="1"/>
</dbReference>
<keyword evidence="6" id="KW-0175">Coiled coil</keyword>
<dbReference type="InterPro" id="IPR035965">
    <property type="entry name" value="PAS-like_dom_sf"/>
</dbReference>